<reference evidence="2 3" key="1">
    <citation type="submission" date="2013-11" db="EMBL/GenBank/DDBJ databases">
        <title>Genome sequencing of Stegodyphus mimosarum.</title>
        <authorList>
            <person name="Bechsgaard J."/>
        </authorList>
    </citation>
    <scope>NUCLEOTIDE SEQUENCE [LARGE SCALE GENOMIC DNA]</scope>
</reference>
<evidence type="ECO:0000256" key="1">
    <source>
        <dbReference type="SAM" id="SignalP"/>
    </source>
</evidence>
<organism evidence="2 3">
    <name type="scientific">Stegodyphus mimosarum</name>
    <name type="common">African social velvet spider</name>
    <dbReference type="NCBI Taxonomy" id="407821"/>
    <lineage>
        <taxon>Eukaryota</taxon>
        <taxon>Metazoa</taxon>
        <taxon>Ecdysozoa</taxon>
        <taxon>Arthropoda</taxon>
        <taxon>Chelicerata</taxon>
        <taxon>Arachnida</taxon>
        <taxon>Araneae</taxon>
        <taxon>Araneomorphae</taxon>
        <taxon>Entelegynae</taxon>
        <taxon>Eresoidea</taxon>
        <taxon>Eresidae</taxon>
        <taxon>Stegodyphus</taxon>
    </lineage>
</organism>
<feature type="non-terminal residue" evidence="2">
    <location>
        <position position="120"/>
    </location>
</feature>
<proteinExistence type="predicted"/>
<evidence type="ECO:0008006" key="4">
    <source>
        <dbReference type="Google" id="ProtNLM"/>
    </source>
</evidence>
<evidence type="ECO:0000313" key="3">
    <source>
        <dbReference type="Proteomes" id="UP000054359"/>
    </source>
</evidence>
<evidence type="ECO:0000313" key="2">
    <source>
        <dbReference type="EMBL" id="KFM71671.1"/>
    </source>
</evidence>
<keyword evidence="3" id="KW-1185">Reference proteome</keyword>
<name>A0A087U2T2_STEMI</name>
<feature type="chain" id="PRO_5001830135" description="DUF148 domain-containing protein" evidence="1">
    <location>
        <begin position="20"/>
        <end position="120"/>
    </location>
</feature>
<protein>
    <recommendedName>
        <fullName evidence="4">DUF148 domain-containing protein</fullName>
    </recommendedName>
</protein>
<feature type="signal peptide" evidence="1">
    <location>
        <begin position="1"/>
        <end position="19"/>
    </location>
</feature>
<keyword evidence="1" id="KW-0732">Signal</keyword>
<sequence>MKAIILFTIFLGVITLGLCAPFENYFQTFKNKAMEAAGGDSNPAVKAMDDFMEKTSFNERQKNFHDESVKLMEQATGETKTQFENMIKEFSQMQERGAEEEEYTQLFEKYKSVMQQMAQQ</sequence>
<dbReference type="AlphaFoldDB" id="A0A087U2T2"/>
<accession>A0A087U2T2</accession>
<dbReference type="EMBL" id="KK117880">
    <property type="protein sequence ID" value="KFM71671.1"/>
    <property type="molecule type" value="Genomic_DNA"/>
</dbReference>
<gene>
    <name evidence="2" type="ORF">X975_08482</name>
</gene>
<dbReference type="Proteomes" id="UP000054359">
    <property type="component" value="Unassembled WGS sequence"/>
</dbReference>